<dbReference type="AlphaFoldDB" id="A0A562LNE5"/>
<proteinExistence type="predicted"/>
<keyword evidence="2" id="KW-0238">DNA-binding</keyword>
<dbReference type="InterPro" id="IPR039422">
    <property type="entry name" value="MarR/SlyA-like"/>
</dbReference>
<organism evidence="2 3">
    <name type="scientific">Aerolutibacter ruishenii</name>
    <dbReference type="NCBI Taxonomy" id="686800"/>
    <lineage>
        <taxon>Bacteria</taxon>
        <taxon>Pseudomonadati</taxon>
        <taxon>Pseudomonadota</taxon>
        <taxon>Gammaproteobacteria</taxon>
        <taxon>Lysobacterales</taxon>
        <taxon>Lysobacteraceae</taxon>
        <taxon>Aerolutibacter</taxon>
    </lineage>
</organism>
<dbReference type="GO" id="GO:0006950">
    <property type="term" value="P:response to stress"/>
    <property type="evidence" value="ECO:0007669"/>
    <property type="project" value="TreeGrafter"/>
</dbReference>
<sequence length="214" mass="23199">MTAIDRQREQAAAGLEQLVHLARAQAWRGGDGPALPPTQAGVLRLLSGAEPEQRAQRLVQRLGVSAASLSDTLKSMEARGWIRRRPDPADGRASLVRLDRQGRAVAARLAGAGRGMAGLVQGLHNADVAALLRVTQLLVAQAQEQGWATGLRTCLGCRYFRPFASGDAQRPHVCEYIGQPFGDLELRVECAEQQPADPEDFAANLERFRRPVPP</sequence>
<gene>
    <name evidence="2" type="ORF">IP93_02323</name>
</gene>
<dbReference type="InterPro" id="IPR036388">
    <property type="entry name" value="WH-like_DNA-bd_sf"/>
</dbReference>
<dbReference type="PROSITE" id="PS50995">
    <property type="entry name" value="HTH_MARR_2"/>
    <property type="match status" value="1"/>
</dbReference>
<dbReference type="Gene3D" id="1.10.10.10">
    <property type="entry name" value="Winged helix-like DNA-binding domain superfamily/Winged helix DNA-binding domain"/>
    <property type="match status" value="1"/>
</dbReference>
<dbReference type="RefSeq" id="WP_144815776.1">
    <property type="nucleotide sequence ID" value="NZ_VLKP01000009.1"/>
</dbReference>
<dbReference type="EMBL" id="VLKP01000009">
    <property type="protein sequence ID" value="TWI09160.1"/>
    <property type="molecule type" value="Genomic_DNA"/>
</dbReference>
<dbReference type="SMART" id="SM00347">
    <property type="entry name" value="HTH_MARR"/>
    <property type="match status" value="1"/>
</dbReference>
<evidence type="ECO:0000259" key="1">
    <source>
        <dbReference type="PROSITE" id="PS50995"/>
    </source>
</evidence>
<name>A0A562LNE5_9GAMM</name>
<dbReference type="InterPro" id="IPR000835">
    <property type="entry name" value="HTH_MarR-typ"/>
</dbReference>
<evidence type="ECO:0000313" key="2">
    <source>
        <dbReference type="EMBL" id="TWI09160.1"/>
    </source>
</evidence>
<dbReference type="Proteomes" id="UP000316471">
    <property type="component" value="Unassembled WGS sequence"/>
</dbReference>
<accession>A0A562LNE5</accession>
<dbReference type="InterPro" id="IPR036390">
    <property type="entry name" value="WH_DNA-bd_sf"/>
</dbReference>
<dbReference type="GO" id="GO:0003700">
    <property type="term" value="F:DNA-binding transcription factor activity"/>
    <property type="evidence" value="ECO:0007669"/>
    <property type="project" value="InterPro"/>
</dbReference>
<reference evidence="2 3" key="1">
    <citation type="journal article" date="2015" name="Stand. Genomic Sci.">
        <title>Genomic Encyclopedia of Bacterial and Archaeal Type Strains, Phase III: the genomes of soil and plant-associated and newly described type strains.</title>
        <authorList>
            <person name="Whitman W.B."/>
            <person name="Woyke T."/>
            <person name="Klenk H.P."/>
            <person name="Zhou Y."/>
            <person name="Lilburn T.G."/>
            <person name="Beck B.J."/>
            <person name="De Vos P."/>
            <person name="Vandamme P."/>
            <person name="Eisen J.A."/>
            <person name="Garrity G."/>
            <person name="Hugenholtz P."/>
            <person name="Kyrpides N.C."/>
        </authorList>
    </citation>
    <scope>NUCLEOTIDE SEQUENCE [LARGE SCALE GENOMIC DNA]</scope>
    <source>
        <strain evidence="2 3">CGMCC 1.10136</strain>
    </source>
</reference>
<dbReference type="Pfam" id="PF12802">
    <property type="entry name" value="MarR_2"/>
    <property type="match status" value="1"/>
</dbReference>
<evidence type="ECO:0000313" key="3">
    <source>
        <dbReference type="Proteomes" id="UP000316471"/>
    </source>
</evidence>
<dbReference type="SUPFAM" id="SSF46785">
    <property type="entry name" value="Winged helix' DNA-binding domain"/>
    <property type="match status" value="1"/>
</dbReference>
<keyword evidence="3" id="KW-1185">Reference proteome</keyword>
<comment type="caution">
    <text evidence="2">The sequence shown here is derived from an EMBL/GenBank/DDBJ whole genome shotgun (WGS) entry which is preliminary data.</text>
</comment>
<dbReference type="PANTHER" id="PTHR33164:SF43">
    <property type="entry name" value="HTH-TYPE TRANSCRIPTIONAL REPRESSOR YETL"/>
    <property type="match status" value="1"/>
</dbReference>
<dbReference type="PANTHER" id="PTHR33164">
    <property type="entry name" value="TRANSCRIPTIONAL REGULATOR, MARR FAMILY"/>
    <property type="match status" value="1"/>
</dbReference>
<dbReference type="OrthoDB" id="9783504at2"/>
<feature type="domain" description="HTH marR-type" evidence="1">
    <location>
        <begin position="1"/>
        <end position="140"/>
    </location>
</feature>
<dbReference type="GO" id="GO:0003677">
    <property type="term" value="F:DNA binding"/>
    <property type="evidence" value="ECO:0007669"/>
    <property type="project" value="UniProtKB-KW"/>
</dbReference>
<protein>
    <submittedName>
        <fullName evidence="2">DNA-binding MarR family transcriptional regulator</fullName>
    </submittedName>
</protein>